<keyword evidence="4 9" id="KW-0732">Signal</keyword>
<dbReference type="EMBL" id="JBICBT010000941">
    <property type="protein sequence ID" value="KAL3091732.1"/>
    <property type="molecule type" value="Genomic_DNA"/>
</dbReference>
<evidence type="ECO:0000256" key="9">
    <source>
        <dbReference type="SAM" id="SignalP"/>
    </source>
</evidence>
<gene>
    <name evidence="11" type="ORF">niasHT_024314</name>
</gene>
<comment type="similarity">
    <text evidence="2">Belongs to the TM2 family.</text>
</comment>
<keyword evidence="5 8" id="KW-1133">Transmembrane helix</keyword>
<dbReference type="PANTHER" id="PTHR21016">
    <property type="entry name" value="BETA-AMYLOID BINDING PROTEIN-RELATED"/>
    <property type="match status" value="1"/>
</dbReference>
<feature type="signal peptide" evidence="9">
    <location>
        <begin position="1"/>
        <end position="20"/>
    </location>
</feature>
<evidence type="ECO:0000256" key="4">
    <source>
        <dbReference type="ARBA" id="ARBA00022729"/>
    </source>
</evidence>
<keyword evidence="3 8" id="KW-0812">Transmembrane</keyword>
<keyword evidence="7" id="KW-0325">Glycoprotein</keyword>
<evidence type="ECO:0000256" key="7">
    <source>
        <dbReference type="ARBA" id="ARBA00023180"/>
    </source>
</evidence>
<evidence type="ECO:0000256" key="8">
    <source>
        <dbReference type="SAM" id="Phobius"/>
    </source>
</evidence>
<keyword evidence="12" id="KW-1185">Reference proteome</keyword>
<evidence type="ECO:0000313" key="12">
    <source>
        <dbReference type="Proteomes" id="UP001620626"/>
    </source>
</evidence>
<dbReference type="InterPro" id="IPR050932">
    <property type="entry name" value="TM2D1-3-like"/>
</dbReference>
<comment type="subcellular location">
    <subcellularLocation>
        <location evidence="1">Membrane</location>
        <topology evidence="1">Multi-pass membrane protein</topology>
    </subcellularLocation>
</comment>
<evidence type="ECO:0000256" key="3">
    <source>
        <dbReference type="ARBA" id="ARBA00022692"/>
    </source>
</evidence>
<feature type="chain" id="PRO_5044811383" description="TM2 domain-containing protein" evidence="9">
    <location>
        <begin position="21"/>
        <end position="210"/>
    </location>
</feature>
<evidence type="ECO:0000313" key="11">
    <source>
        <dbReference type="EMBL" id="KAL3091732.1"/>
    </source>
</evidence>
<dbReference type="PANTHER" id="PTHR21016:SF4">
    <property type="entry name" value="TM2 DOMAIN-CONTAINING PROTEIN 2"/>
    <property type="match status" value="1"/>
</dbReference>
<evidence type="ECO:0000256" key="2">
    <source>
        <dbReference type="ARBA" id="ARBA00008284"/>
    </source>
</evidence>
<keyword evidence="6 8" id="KW-0472">Membrane</keyword>
<evidence type="ECO:0000256" key="5">
    <source>
        <dbReference type="ARBA" id="ARBA00022989"/>
    </source>
</evidence>
<organism evidence="11 12">
    <name type="scientific">Heterodera trifolii</name>
    <dbReference type="NCBI Taxonomy" id="157864"/>
    <lineage>
        <taxon>Eukaryota</taxon>
        <taxon>Metazoa</taxon>
        <taxon>Ecdysozoa</taxon>
        <taxon>Nematoda</taxon>
        <taxon>Chromadorea</taxon>
        <taxon>Rhabditida</taxon>
        <taxon>Tylenchina</taxon>
        <taxon>Tylenchomorpha</taxon>
        <taxon>Tylenchoidea</taxon>
        <taxon>Heteroderidae</taxon>
        <taxon>Heteroderinae</taxon>
        <taxon>Heterodera</taxon>
    </lineage>
</organism>
<evidence type="ECO:0000256" key="1">
    <source>
        <dbReference type="ARBA" id="ARBA00004141"/>
    </source>
</evidence>
<dbReference type="Pfam" id="PF05154">
    <property type="entry name" value="TM2"/>
    <property type="match status" value="1"/>
</dbReference>
<name>A0ABD2JME9_9BILA</name>
<dbReference type="AlphaFoldDB" id="A0ABD2JME9"/>
<dbReference type="GO" id="GO:0016020">
    <property type="term" value="C:membrane"/>
    <property type="evidence" value="ECO:0007669"/>
    <property type="project" value="UniProtKB-SubCell"/>
</dbReference>
<feature type="domain" description="TM2" evidence="10">
    <location>
        <begin position="145"/>
        <end position="191"/>
    </location>
</feature>
<sequence length="210" mass="23719">MFVIVLLIALLQLSLPFTLSDPSVEEQINGENQSNLMSRLNAHDFCSTNSDFLLEYSDEKSLSAVENGFLMRCSDLDEHWFDCQSVTESVNATDSNQMELLCPYFGISKGPLLFANISCRVLPCIECYGERNFAKEFPCKKYTGHYFLSTLLYSIFLGPFAVDRFYLGYSAIAVGKLMTLGGLGVWWLVDILLLLFGHLKPADDSEWQPF</sequence>
<evidence type="ECO:0000256" key="6">
    <source>
        <dbReference type="ARBA" id="ARBA00023136"/>
    </source>
</evidence>
<protein>
    <recommendedName>
        <fullName evidence="10">TM2 domain-containing protein</fullName>
    </recommendedName>
</protein>
<dbReference type="Proteomes" id="UP001620626">
    <property type="component" value="Unassembled WGS sequence"/>
</dbReference>
<comment type="caution">
    <text evidence="11">The sequence shown here is derived from an EMBL/GenBank/DDBJ whole genome shotgun (WGS) entry which is preliminary data.</text>
</comment>
<proteinExistence type="inferred from homology"/>
<evidence type="ECO:0000259" key="10">
    <source>
        <dbReference type="Pfam" id="PF05154"/>
    </source>
</evidence>
<reference evidence="11 12" key="1">
    <citation type="submission" date="2024-10" db="EMBL/GenBank/DDBJ databases">
        <authorList>
            <person name="Kim D."/>
        </authorList>
    </citation>
    <scope>NUCLEOTIDE SEQUENCE [LARGE SCALE GENOMIC DNA]</scope>
    <source>
        <strain evidence="11">BH-2024</strain>
    </source>
</reference>
<accession>A0ABD2JME9</accession>
<feature type="transmembrane region" description="Helical" evidence="8">
    <location>
        <begin position="146"/>
        <end position="167"/>
    </location>
</feature>
<dbReference type="InterPro" id="IPR007829">
    <property type="entry name" value="TM2"/>
</dbReference>